<reference evidence="3" key="1">
    <citation type="journal article" date="2020" name="Appl. Environ. Microbiol.">
        <title>Medium-Chain Fatty Acid Synthesis by 'Candidatus Weimeria bifida' gen. nov., sp. nov., and 'Candidatus Pseudoramibacter fermentans' sp. nov.</title>
        <authorList>
            <person name="Scarborough M.J."/>
            <person name="Myers K.S."/>
            <person name="Donohue T.J."/>
            <person name="Noguera D.R."/>
        </authorList>
    </citation>
    <scope>NUCLEOTIDE SEQUENCE</scope>
    <source>
        <strain evidence="3">LCO1.1</strain>
    </source>
</reference>
<proteinExistence type="predicted"/>
<evidence type="ECO:0000256" key="1">
    <source>
        <dbReference type="SAM" id="MobiDB-lite"/>
    </source>
</evidence>
<keyword evidence="2" id="KW-0472">Membrane</keyword>
<dbReference type="AlphaFoldDB" id="A0A6N7J176"/>
<sequence length="166" mass="18563">MSPVVIVLIVIAAILTGTIIILAVLGRKAQKRQAEQDEKIAETAQNFTMLIIDKKKMKMTEAGLPENIIANTPWYSKRAKVPVVKAKVGPKVMTFICDPTIFDMIPVKQEVKAKVSGLYISAVTGVHGKKITPPSKKKKGIRAWAQRKMREQEEENRQNAKSRKKK</sequence>
<evidence type="ECO:0000256" key="2">
    <source>
        <dbReference type="SAM" id="Phobius"/>
    </source>
</evidence>
<keyword evidence="4" id="KW-1185">Reference proteome</keyword>
<evidence type="ECO:0000313" key="4">
    <source>
        <dbReference type="Proteomes" id="UP000460257"/>
    </source>
</evidence>
<protein>
    <submittedName>
        <fullName evidence="3">Uncharacterized protein</fullName>
    </submittedName>
</protein>
<gene>
    <name evidence="3" type="ORF">FRC54_10585</name>
</gene>
<name>A0A6N7J176_9FIRM</name>
<dbReference type="EMBL" id="VOGC01000009">
    <property type="protein sequence ID" value="MQN02314.1"/>
    <property type="molecule type" value="Genomic_DNA"/>
</dbReference>
<feature type="compositionally biased region" description="Basic and acidic residues" evidence="1">
    <location>
        <begin position="148"/>
        <end position="158"/>
    </location>
</feature>
<keyword evidence="2" id="KW-0812">Transmembrane</keyword>
<feature type="compositionally biased region" description="Basic residues" evidence="1">
    <location>
        <begin position="130"/>
        <end position="147"/>
    </location>
</feature>
<feature type="transmembrane region" description="Helical" evidence="2">
    <location>
        <begin position="6"/>
        <end position="25"/>
    </location>
</feature>
<accession>A0A6N7J176</accession>
<comment type="caution">
    <text evidence="3">The sequence shown here is derived from an EMBL/GenBank/DDBJ whole genome shotgun (WGS) entry which is preliminary data.</text>
</comment>
<evidence type="ECO:0000313" key="3">
    <source>
        <dbReference type="EMBL" id="MQN02314.1"/>
    </source>
</evidence>
<dbReference type="Proteomes" id="UP000460257">
    <property type="component" value="Unassembled WGS sequence"/>
</dbReference>
<organism evidence="3 4">
    <name type="scientific">Candidatus Weimeria bifida</name>
    <dbReference type="NCBI Taxonomy" id="2599074"/>
    <lineage>
        <taxon>Bacteria</taxon>
        <taxon>Bacillati</taxon>
        <taxon>Bacillota</taxon>
        <taxon>Clostridia</taxon>
        <taxon>Lachnospirales</taxon>
        <taxon>Lachnospiraceae</taxon>
        <taxon>Candidatus Weimeria</taxon>
    </lineage>
</organism>
<feature type="region of interest" description="Disordered" evidence="1">
    <location>
        <begin position="130"/>
        <end position="166"/>
    </location>
</feature>
<keyword evidence="2" id="KW-1133">Transmembrane helix</keyword>